<reference evidence="1 2" key="1">
    <citation type="submission" date="2018-08" db="EMBL/GenBank/DDBJ databases">
        <title>Recombination of ecologically and evolutionarily significant loci maintains genetic cohesion in the Pseudomonas syringae species complex.</title>
        <authorList>
            <person name="Dillon M."/>
            <person name="Thakur S."/>
            <person name="Almeida R.N.D."/>
            <person name="Weir B.S."/>
            <person name="Guttman D.S."/>
        </authorList>
    </citation>
    <scope>NUCLEOTIDE SEQUENCE [LARGE SCALE GENOMIC DNA]</scope>
    <source>
        <strain evidence="1 2">ICMP 14479</strain>
    </source>
</reference>
<gene>
    <name evidence="1" type="ORF">ALP29_201036</name>
</gene>
<evidence type="ECO:0000313" key="2">
    <source>
        <dbReference type="Proteomes" id="UP000280395"/>
    </source>
</evidence>
<organism evidence="1 2">
    <name type="scientific">Pseudomonas syringae pv. avii</name>
    <dbReference type="NCBI Taxonomy" id="663959"/>
    <lineage>
        <taxon>Bacteria</taxon>
        <taxon>Pseudomonadati</taxon>
        <taxon>Pseudomonadota</taxon>
        <taxon>Gammaproteobacteria</taxon>
        <taxon>Pseudomonadales</taxon>
        <taxon>Pseudomonadaceae</taxon>
        <taxon>Pseudomonas</taxon>
        <taxon>Pseudomonas syringae</taxon>
    </lineage>
</organism>
<proteinExistence type="predicted"/>
<dbReference type="EMBL" id="RBUA01000675">
    <property type="protein sequence ID" value="RMU56884.1"/>
    <property type="molecule type" value="Genomic_DNA"/>
</dbReference>
<accession>A0A3M5VGP5</accession>
<dbReference type="AlphaFoldDB" id="A0A3M5VGP5"/>
<evidence type="ECO:0000313" key="1">
    <source>
        <dbReference type="EMBL" id="RMU56884.1"/>
    </source>
</evidence>
<comment type="caution">
    <text evidence="1">The sequence shown here is derived from an EMBL/GenBank/DDBJ whole genome shotgun (WGS) entry which is preliminary data.</text>
</comment>
<dbReference type="Proteomes" id="UP000280395">
    <property type="component" value="Unassembled WGS sequence"/>
</dbReference>
<name>A0A3M5VGP5_PSESX</name>
<protein>
    <submittedName>
        <fullName evidence="1">Uncharacterized protein</fullName>
    </submittedName>
</protein>
<sequence>MNGEYVPQRFSEEDVAAHTEGVLRLVPGE</sequence>